<name>A0ACB6QX84_9PLEO</name>
<protein>
    <submittedName>
        <fullName evidence="1">Uncharacterized protein</fullName>
    </submittedName>
</protein>
<gene>
    <name evidence="1" type="ORF">BDR25DRAFT_367368</name>
</gene>
<evidence type="ECO:0000313" key="1">
    <source>
        <dbReference type="EMBL" id="KAF2471633.1"/>
    </source>
</evidence>
<reference evidence="1" key="1">
    <citation type="journal article" date="2020" name="Stud. Mycol.">
        <title>101 Dothideomycetes genomes: a test case for predicting lifestyles and emergence of pathogens.</title>
        <authorList>
            <person name="Haridas S."/>
            <person name="Albert R."/>
            <person name="Binder M."/>
            <person name="Bloem J."/>
            <person name="Labutti K."/>
            <person name="Salamov A."/>
            <person name="Andreopoulos B."/>
            <person name="Baker S."/>
            <person name="Barry K."/>
            <person name="Bills G."/>
            <person name="Bluhm B."/>
            <person name="Cannon C."/>
            <person name="Castanera R."/>
            <person name="Culley D."/>
            <person name="Daum C."/>
            <person name="Ezra D."/>
            <person name="Gonzalez J."/>
            <person name="Henrissat B."/>
            <person name="Kuo A."/>
            <person name="Liang C."/>
            <person name="Lipzen A."/>
            <person name="Lutzoni F."/>
            <person name="Magnuson J."/>
            <person name="Mondo S."/>
            <person name="Nolan M."/>
            <person name="Ohm R."/>
            <person name="Pangilinan J."/>
            <person name="Park H.-J."/>
            <person name="Ramirez L."/>
            <person name="Alfaro M."/>
            <person name="Sun H."/>
            <person name="Tritt A."/>
            <person name="Yoshinaga Y."/>
            <person name="Zwiers L.-H."/>
            <person name="Turgeon B."/>
            <person name="Goodwin S."/>
            <person name="Spatafora J."/>
            <person name="Crous P."/>
            <person name="Grigoriev I."/>
        </authorList>
    </citation>
    <scope>NUCLEOTIDE SEQUENCE</scope>
    <source>
        <strain evidence="1">ATCC 200398</strain>
    </source>
</reference>
<accession>A0ACB6QX84</accession>
<organism evidence="1 2">
    <name type="scientific">Lindgomyces ingoldianus</name>
    <dbReference type="NCBI Taxonomy" id="673940"/>
    <lineage>
        <taxon>Eukaryota</taxon>
        <taxon>Fungi</taxon>
        <taxon>Dikarya</taxon>
        <taxon>Ascomycota</taxon>
        <taxon>Pezizomycotina</taxon>
        <taxon>Dothideomycetes</taxon>
        <taxon>Pleosporomycetidae</taxon>
        <taxon>Pleosporales</taxon>
        <taxon>Lindgomycetaceae</taxon>
        <taxon>Lindgomyces</taxon>
    </lineage>
</organism>
<keyword evidence="2" id="KW-1185">Reference proteome</keyword>
<dbReference type="EMBL" id="MU003504">
    <property type="protein sequence ID" value="KAF2471633.1"/>
    <property type="molecule type" value="Genomic_DNA"/>
</dbReference>
<evidence type="ECO:0000313" key="2">
    <source>
        <dbReference type="Proteomes" id="UP000799755"/>
    </source>
</evidence>
<dbReference type="Proteomes" id="UP000799755">
    <property type="component" value="Unassembled WGS sequence"/>
</dbReference>
<comment type="caution">
    <text evidence="1">The sequence shown here is derived from an EMBL/GenBank/DDBJ whole genome shotgun (WGS) entry which is preliminary data.</text>
</comment>
<sequence length="217" mass="23962">MSMRRGALQEYEDGPCACAMTNRTWAPGRPSVRGKSAKNVDERVETAASEIRTHPIRNDLVVEVCRKYMGARSEGRQQKGSAKQERGRQRASLFEPCCWTQRTSTTAVLAGNIPCLCLVFFGAQQGVPILHVAPHHGRLPACPVAPCVSKESKFIRATLDSHGVCGQARPRLDCGYEKPEWVDASSWPREQPEPEAGFKLMLKGIVSGNSRGERWEG</sequence>
<proteinExistence type="predicted"/>